<name>A0A0H2TXI9_MAGP6</name>
<accession>A0A0H2TXI9</accession>
<sequence>MSSFMSLIGWAFLPDLATNWVQTIYYGIVIRAGDPKPRPGTPRYAEHRRRIHILVVSAYLLYTIFEADREIRQAGSFYSDLGLTPAATEREVKSRFRRLAALYHPDKVGTTGGGGSAPQQGGYDADFFMRLKVASETLTDPARASLRRWARTS</sequence>
<dbReference type="EMBL" id="GL876969">
    <property type="protein sequence ID" value="KLU86351.1"/>
    <property type="molecule type" value="Genomic_DNA"/>
</dbReference>
<gene>
    <name evidence="2" type="ORF">MAPG_05365</name>
</gene>
<dbReference type="PRINTS" id="PR00625">
    <property type="entry name" value="JDOMAIN"/>
</dbReference>
<feature type="domain" description="J" evidence="1">
    <location>
        <begin position="76"/>
        <end position="153"/>
    </location>
</feature>
<dbReference type="SUPFAM" id="SSF46565">
    <property type="entry name" value="Chaperone J-domain"/>
    <property type="match status" value="1"/>
</dbReference>
<dbReference type="SMART" id="SM00271">
    <property type="entry name" value="DnaJ"/>
    <property type="match status" value="1"/>
</dbReference>
<dbReference type="InterPro" id="IPR050817">
    <property type="entry name" value="DjlA_DnaK_co-chaperone"/>
</dbReference>
<reference evidence="2" key="2">
    <citation type="submission" date="2011-03" db="EMBL/GenBank/DDBJ databases">
        <title>Annotation of Magnaporthe poae ATCC 64411.</title>
        <authorList>
            <person name="Ma L.-J."/>
            <person name="Dead R."/>
            <person name="Young S.K."/>
            <person name="Zeng Q."/>
            <person name="Gargeya S."/>
            <person name="Fitzgerald M."/>
            <person name="Haas B."/>
            <person name="Abouelleil A."/>
            <person name="Alvarado L."/>
            <person name="Arachchi H.M."/>
            <person name="Berlin A."/>
            <person name="Brown A."/>
            <person name="Chapman S.B."/>
            <person name="Chen Z."/>
            <person name="Dunbar C."/>
            <person name="Freedman E."/>
            <person name="Gearin G."/>
            <person name="Gellesch M."/>
            <person name="Goldberg J."/>
            <person name="Griggs A."/>
            <person name="Gujja S."/>
            <person name="Heiman D."/>
            <person name="Howarth C."/>
            <person name="Larson L."/>
            <person name="Lui A."/>
            <person name="MacDonald P.J.P."/>
            <person name="Mehta T."/>
            <person name="Montmayeur A."/>
            <person name="Murphy C."/>
            <person name="Neiman D."/>
            <person name="Pearson M."/>
            <person name="Priest M."/>
            <person name="Roberts A."/>
            <person name="Saif S."/>
            <person name="Shea T."/>
            <person name="Shenoy N."/>
            <person name="Sisk P."/>
            <person name="Stolte C."/>
            <person name="Sykes S."/>
            <person name="Yandava C."/>
            <person name="Wortman J."/>
            <person name="Nusbaum C."/>
            <person name="Birren B."/>
        </authorList>
    </citation>
    <scope>NUCLEOTIDE SEQUENCE</scope>
    <source>
        <strain evidence="2">ATCC 64411</strain>
    </source>
</reference>
<dbReference type="InterPro" id="IPR036869">
    <property type="entry name" value="J_dom_sf"/>
</dbReference>
<evidence type="ECO:0000313" key="2">
    <source>
        <dbReference type="EMBL" id="KLU86351.1"/>
    </source>
</evidence>
<organism evidence="2">
    <name type="scientific">Magnaporthiopsis poae (strain ATCC 64411 / 73-15)</name>
    <name type="common">Kentucky bluegrass fungus</name>
    <name type="synonym">Magnaporthe poae</name>
    <dbReference type="NCBI Taxonomy" id="644358"/>
    <lineage>
        <taxon>Eukaryota</taxon>
        <taxon>Fungi</taxon>
        <taxon>Dikarya</taxon>
        <taxon>Ascomycota</taxon>
        <taxon>Pezizomycotina</taxon>
        <taxon>Sordariomycetes</taxon>
        <taxon>Sordariomycetidae</taxon>
        <taxon>Magnaporthales</taxon>
        <taxon>Magnaporthaceae</taxon>
        <taxon>Magnaporthiopsis</taxon>
    </lineage>
</organism>
<dbReference type="Pfam" id="PF00226">
    <property type="entry name" value="DnaJ"/>
    <property type="match status" value="1"/>
</dbReference>
<dbReference type="PANTHER" id="PTHR24074">
    <property type="entry name" value="CO-CHAPERONE PROTEIN DJLA"/>
    <property type="match status" value="1"/>
</dbReference>
<dbReference type="PROSITE" id="PS50076">
    <property type="entry name" value="DNAJ_2"/>
    <property type="match status" value="1"/>
</dbReference>
<dbReference type="AlphaFoldDB" id="A0A0H2TXI9"/>
<evidence type="ECO:0000259" key="1">
    <source>
        <dbReference type="PROSITE" id="PS50076"/>
    </source>
</evidence>
<protein>
    <recommendedName>
        <fullName evidence="1">J domain-containing protein</fullName>
    </recommendedName>
</protein>
<feature type="non-terminal residue" evidence="2">
    <location>
        <position position="153"/>
    </location>
</feature>
<dbReference type="OrthoDB" id="436519at2759"/>
<reference evidence="2" key="1">
    <citation type="submission" date="2010-05" db="EMBL/GenBank/DDBJ databases">
        <title>The Genome Sequence of Magnaporthe poae strain ATCC 64411.</title>
        <authorList>
            <consortium name="The Broad Institute Genome Sequencing Platform"/>
            <consortium name="Broad Institute Genome Sequencing Center for Infectious Disease"/>
            <person name="Ma L.-J."/>
            <person name="Dead R."/>
            <person name="Young S."/>
            <person name="Zeng Q."/>
            <person name="Koehrsen M."/>
            <person name="Alvarado L."/>
            <person name="Berlin A."/>
            <person name="Chapman S.B."/>
            <person name="Chen Z."/>
            <person name="Freedman E."/>
            <person name="Gellesch M."/>
            <person name="Goldberg J."/>
            <person name="Griggs A."/>
            <person name="Gujja S."/>
            <person name="Heilman E.R."/>
            <person name="Heiman D."/>
            <person name="Hepburn T."/>
            <person name="Howarth C."/>
            <person name="Jen D."/>
            <person name="Larson L."/>
            <person name="Mehta T."/>
            <person name="Neiman D."/>
            <person name="Pearson M."/>
            <person name="Roberts A."/>
            <person name="Saif S."/>
            <person name="Shea T."/>
            <person name="Shenoy N."/>
            <person name="Sisk P."/>
            <person name="Stolte C."/>
            <person name="Sykes S."/>
            <person name="Walk T."/>
            <person name="White J."/>
            <person name="Yandava C."/>
            <person name="Haas B."/>
            <person name="Nusbaum C."/>
            <person name="Birren B."/>
        </authorList>
    </citation>
    <scope>NUCLEOTIDE SEQUENCE</scope>
    <source>
        <strain evidence="2">ATCC 64411</strain>
    </source>
</reference>
<dbReference type="VEuPathDB" id="FungiDB:MAPG_05365"/>
<dbReference type="Gene3D" id="1.10.287.110">
    <property type="entry name" value="DnaJ domain"/>
    <property type="match status" value="1"/>
</dbReference>
<dbReference type="InterPro" id="IPR001623">
    <property type="entry name" value="DnaJ_domain"/>
</dbReference>
<dbReference type="CDD" id="cd06257">
    <property type="entry name" value="DnaJ"/>
    <property type="match status" value="1"/>
</dbReference>
<proteinExistence type="predicted"/>